<protein>
    <recommendedName>
        <fullName evidence="2">Amidase domain-containing protein</fullName>
    </recommendedName>
</protein>
<organism evidence="3 4">
    <name type="scientific">Xanthomonas arboricola pv. pruni MAFF 301420</name>
    <dbReference type="NCBI Taxonomy" id="1418095"/>
    <lineage>
        <taxon>Bacteria</taxon>
        <taxon>Pseudomonadati</taxon>
        <taxon>Pseudomonadota</taxon>
        <taxon>Gammaproteobacteria</taxon>
        <taxon>Lysobacterales</taxon>
        <taxon>Lysobacteraceae</taxon>
        <taxon>Xanthomonas</taxon>
    </lineage>
</organism>
<sequence>FATVNAHYGTTANPHDHRHLAGGSSGGSAAAVAAGLVPFALGSDTNGSIRVPAALCGVYGLRPTHGALPLDGVFGFVDALDVVGPFASSIADLRRVHEVMLGRPLASCNAGSLRIARLGGWFQRNLDPELDAGLGTLLTACNSSTLIELPEAERARAAAFVLTAAEGGHRHRAGLSTQSERFDPATRDRLLAGLQLPASAVADAHRFAQWFGAAMQRLWDEVDVLIAPATPCVAPRIDQDTIQIDGLPVSARANLGIFTQPLGLAACPVLAAPCCRAPRSLAAGRAADCRTRPRRPPVRARRTTRTRRPADLQPTGGGDTLMLHTLRARRGMVVAPHHLAAQTGRDVLRDGGNAIEAAVATAACLAVVYPHMTGIGGDGFWLIHDPDGRVHAIDACGRAAQAATLEFYRGHSSIPWRGPGAANTVAGTVSGWALALQHAGGGLSLQRLLQDAIHHASAGVPLTLGGAHIAASKGAELRVQPGAYADIFEPHGTPLHEGALLYQTQLAHTLQRLADHGLDSFYRGALADDIAADLQALGSPLRAHDLASHHADASVPLSVAIHGARLYNHAPPTQGLASLLILALFDRLQVAQPDSYAHLHGLIEASKQAFLIRDAHLGDPDWMTLDAQTLLDDSAALDALAARIDMHSALPWPQPSQAGDTVWFGAIDAHGRAVSCIQSTYFEFGSGLVLPRTGITWQNRGCSFRLAPDGWNALAPGRKPFHTLNPALATFDDGRVMAYGTMGGEGQPQTQAAIFSRYARFGVPLQQAITAPRWLLGRTWGEDSTSLKLEDRFDPALVQALRDAGHAVDLLPAYSSVMGHAGALVREADGVISGASDPRSDGAVAGW</sequence>
<name>W4SJP0_9XANT</name>
<evidence type="ECO:0000313" key="4">
    <source>
        <dbReference type="Proteomes" id="UP000019084"/>
    </source>
</evidence>
<dbReference type="InterPro" id="IPR036928">
    <property type="entry name" value="AS_sf"/>
</dbReference>
<dbReference type="SUPFAM" id="SSF56235">
    <property type="entry name" value="N-terminal nucleophile aminohydrolases (Ntn hydrolases)"/>
    <property type="match status" value="1"/>
</dbReference>
<reference evidence="3 4" key="1">
    <citation type="submission" date="2014-01" db="EMBL/GenBank/DDBJ databases">
        <title>Genome sequence and analysis of Xanthomonas arboricola pv. pruni.</title>
        <authorList>
            <person name="Fujikawa T."/>
            <person name="Nakazono-Nagaoka E."/>
        </authorList>
    </citation>
    <scope>NUCLEOTIDE SEQUENCE [LARGE SCALE GENOMIC DNA]</scope>
    <source>
        <strain evidence="4">MAFF 301420</strain>
    </source>
</reference>
<feature type="region of interest" description="Disordered" evidence="1">
    <location>
        <begin position="1"/>
        <end position="23"/>
    </location>
</feature>
<dbReference type="Gene3D" id="3.60.20.40">
    <property type="match status" value="1"/>
</dbReference>
<proteinExistence type="predicted"/>
<evidence type="ECO:0000256" key="1">
    <source>
        <dbReference type="SAM" id="MobiDB-lite"/>
    </source>
</evidence>
<gene>
    <name evidence="3" type="ORF">XPR_2834</name>
</gene>
<evidence type="ECO:0000313" key="3">
    <source>
        <dbReference type="EMBL" id="GAE56199.1"/>
    </source>
</evidence>
<dbReference type="SUPFAM" id="SSF75304">
    <property type="entry name" value="Amidase signature (AS) enzymes"/>
    <property type="match status" value="1"/>
</dbReference>
<dbReference type="PANTHER" id="PTHR43881:SF5">
    <property type="entry name" value="GAMMA-GLUTAMYLTRANSPEPTIDASE"/>
    <property type="match status" value="1"/>
</dbReference>
<dbReference type="InterPro" id="IPR052896">
    <property type="entry name" value="GGT-like_enzyme"/>
</dbReference>
<dbReference type="InterPro" id="IPR043137">
    <property type="entry name" value="GGT_ssub_C"/>
</dbReference>
<dbReference type="Proteomes" id="UP000019084">
    <property type="component" value="Unassembled WGS sequence"/>
</dbReference>
<feature type="region of interest" description="Disordered" evidence="1">
    <location>
        <begin position="286"/>
        <end position="319"/>
    </location>
</feature>
<dbReference type="InterPro" id="IPR023631">
    <property type="entry name" value="Amidase_dom"/>
</dbReference>
<dbReference type="Gene3D" id="1.10.246.130">
    <property type="match status" value="1"/>
</dbReference>
<dbReference type="InterPro" id="IPR043138">
    <property type="entry name" value="GGT_lsub"/>
</dbReference>
<comment type="caution">
    <text evidence="3">The sequence shown here is derived from an EMBL/GenBank/DDBJ whole genome shotgun (WGS) entry which is preliminary data.</text>
</comment>
<dbReference type="PRINTS" id="PR01210">
    <property type="entry name" value="GGTRANSPTASE"/>
</dbReference>
<dbReference type="Pfam" id="PF01425">
    <property type="entry name" value="Amidase"/>
    <property type="match status" value="1"/>
</dbReference>
<feature type="non-terminal residue" evidence="3">
    <location>
        <position position="1"/>
    </location>
</feature>
<dbReference type="Gene3D" id="3.90.1300.10">
    <property type="entry name" value="Amidase signature (AS) domain"/>
    <property type="match status" value="1"/>
</dbReference>
<feature type="domain" description="Amidase" evidence="2">
    <location>
        <begin position="3"/>
        <end position="276"/>
    </location>
</feature>
<evidence type="ECO:0000259" key="2">
    <source>
        <dbReference type="Pfam" id="PF01425"/>
    </source>
</evidence>
<dbReference type="AlphaFoldDB" id="W4SJP0"/>
<dbReference type="InterPro" id="IPR029055">
    <property type="entry name" value="Ntn_hydrolases_N"/>
</dbReference>
<feature type="compositionally biased region" description="Basic residues" evidence="1">
    <location>
        <begin position="292"/>
        <end position="307"/>
    </location>
</feature>
<dbReference type="EMBL" id="BAVC01000238">
    <property type="protein sequence ID" value="GAE56199.1"/>
    <property type="molecule type" value="Genomic_DNA"/>
</dbReference>
<accession>W4SJP0</accession>
<dbReference type="PANTHER" id="PTHR43881">
    <property type="entry name" value="GAMMA-GLUTAMYLTRANSPEPTIDASE (AFU_ORTHOLOGUE AFUA_4G13580)"/>
    <property type="match status" value="1"/>
</dbReference>
<dbReference type="Pfam" id="PF01019">
    <property type="entry name" value="G_glu_transpept"/>
    <property type="match status" value="1"/>
</dbReference>